<dbReference type="Proteomes" id="UP001283361">
    <property type="component" value="Unassembled WGS sequence"/>
</dbReference>
<keyword evidence="3" id="KW-1185">Reference proteome</keyword>
<feature type="compositionally biased region" description="Basic and acidic residues" evidence="1">
    <location>
        <begin position="104"/>
        <end position="116"/>
    </location>
</feature>
<feature type="region of interest" description="Disordered" evidence="1">
    <location>
        <begin position="103"/>
        <end position="122"/>
    </location>
</feature>
<dbReference type="EMBL" id="JAWDGP010002493">
    <property type="protein sequence ID" value="KAK3782590.1"/>
    <property type="molecule type" value="Genomic_DNA"/>
</dbReference>
<gene>
    <name evidence="2" type="ORF">RRG08_038370</name>
</gene>
<protein>
    <submittedName>
        <fullName evidence="2">Uncharacterized protein</fullName>
    </submittedName>
</protein>
<evidence type="ECO:0000313" key="2">
    <source>
        <dbReference type="EMBL" id="KAK3782590.1"/>
    </source>
</evidence>
<name>A0AAE1A7W2_9GAST</name>
<feature type="region of interest" description="Disordered" evidence="1">
    <location>
        <begin position="1"/>
        <end position="30"/>
    </location>
</feature>
<evidence type="ECO:0000256" key="1">
    <source>
        <dbReference type="SAM" id="MobiDB-lite"/>
    </source>
</evidence>
<dbReference type="AlphaFoldDB" id="A0AAE1A7W2"/>
<organism evidence="2 3">
    <name type="scientific">Elysia crispata</name>
    <name type="common">lettuce slug</name>
    <dbReference type="NCBI Taxonomy" id="231223"/>
    <lineage>
        <taxon>Eukaryota</taxon>
        <taxon>Metazoa</taxon>
        <taxon>Spiralia</taxon>
        <taxon>Lophotrochozoa</taxon>
        <taxon>Mollusca</taxon>
        <taxon>Gastropoda</taxon>
        <taxon>Heterobranchia</taxon>
        <taxon>Euthyneura</taxon>
        <taxon>Panpulmonata</taxon>
        <taxon>Sacoglossa</taxon>
        <taxon>Placobranchoidea</taxon>
        <taxon>Plakobranchidae</taxon>
        <taxon>Elysia</taxon>
    </lineage>
</organism>
<sequence>MMRLRSGRGLQQPMPKPDEEMAIEPTPGHYEPLRVRRNTRELKSLNLLQRDGTLRPDVAQAAVPPMYPDRNHFHVDPPVDNTKCTEIIRPGGGFLRQCKNRPMHNSEKCRHHDAQRRTARTAQRQNNINTRRDNQRARLAVRRQRERETILSNARFGYPYGPLPAQPPYPQDVVALGNREGITIASGCKIRFMSLLELVVDLCNNSVCLKDPR</sequence>
<comment type="caution">
    <text evidence="2">The sequence shown here is derived from an EMBL/GenBank/DDBJ whole genome shotgun (WGS) entry which is preliminary data.</text>
</comment>
<accession>A0AAE1A7W2</accession>
<reference evidence="2" key="1">
    <citation type="journal article" date="2023" name="G3 (Bethesda)">
        <title>A reference genome for the long-term kleptoplast-retaining sea slug Elysia crispata morphotype clarki.</title>
        <authorList>
            <person name="Eastman K.E."/>
            <person name="Pendleton A.L."/>
            <person name="Shaikh M.A."/>
            <person name="Suttiyut T."/>
            <person name="Ogas R."/>
            <person name="Tomko P."/>
            <person name="Gavelis G."/>
            <person name="Widhalm J.R."/>
            <person name="Wisecaver J.H."/>
        </authorList>
    </citation>
    <scope>NUCLEOTIDE SEQUENCE</scope>
    <source>
        <strain evidence="2">ECLA1</strain>
    </source>
</reference>
<evidence type="ECO:0000313" key="3">
    <source>
        <dbReference type="Proteomes" id="UP001283361"/>
    </source>
</evidence>
<proteinExistence type="predicted"/>